<feature type="region of interest" description="Disordered" evidence="2">
    <location>
        <begin position="402"/>
        <end position="431"/>
    </location>
</feature>
<protein>
    <submittedName>
        <fullName evidence="3">Alkaline phosphatase family protein</fullName>
    </submittedName>
</protein>
<proteinExistence type="predicted"/>
<keyword evidence="1" id="KW-0378">Hydrolase</keyword>
<name>A0ABS5ZUR9_9PROT</name>
<evidence type="ECO:0000256" key="1">
    <source>
        <dbReference type="ARBA" id="ARBA00022801"/>
    </source>
</evidence>
<keyword evidence="4" id="KW-1185">Reference proteome</keyword>
<accession>A0ABS5ZUR9</accession>
<gene>
    <name evidence="3" type="ORF">HAP95_00315</name>
</gene>
<reference evidence="3 4" key="1">
    <citation type="journal article" date="2021" name="ISME J.">
        <title>Genomic evolution of the class Acidithiobacillia: deep-branching Proteobacteria living in extreme acidic conditions.</title>
        <authorList>
            <person name="Moya-Beltran A."/>
            <person name="Beard S."/>
            <person name="Rojas-Villalobos C."/>
            <person name="Issotta F."/>
            <person name="Gallardo Y."/>
            <person name="Ulloa R."/>
            <person name="Giaveno A."/>
            <person name="Degli Esposti M."/>
            <person name="Johnson D.B."/>
            <person name="Quatrini R."/>
        </authorList>
    </citation>
    <scope>NUCLEOTIDE SEQUENCE [LARGE SCALE GENOMIC DNA]</scope>
    <source>
        <strain evidence="3 4">RW2</strain>
    </source>
</reference>
<evidence type="ECO:0000256" key="2">
    <source>
        <dbReference type="SAM" id="MobiDB-lite"/>
    </source>
</evidence>
<dbReference type="RefSeq" id="WP_215882475.1">
    <property type="nucleotide sequence ID" value="NZ_JAAOMP010000013.1"/>
</dbReference>
<sequence length="493" mass="53746">MAAEIKNIFVLLLENRSFDHMLGFSGITGTDVVNGVPPQIAGLNGLESNNYLGAPYFVGKPFHEPIPVDPAHEFLDVLEQLCGTQVIYKRGRSYPRINNSGFVSNYARSHSKDEGNATRNFGQIMDGFTADQLPVLNALANAFAVCDGWHSSLPGPTFPNRLFAMGASSGGLDHSPSTLELLTWEGLDGFIFPRGSIFDALKASHGDESWRIYAGSDFPLVSALNGINIFDVHSIDKMGNDLNSGTYPYRLTWIEPDYGDMVSGTFKGGSSQHPMDNVAGGEKLIKEVYETIRGSQLWESSLLIVTWDEHGGFYDHVRPGSAVAPGDTKPGSKYNKYGFNFTRLGVRVPAVVISPYIPAGTIDHRAYDHSSILRTVEKSFGLQPLTKRDSAANSVAALLTLPEPRRDTPETLPPYLPPKQPAATAQPGSDSVDSGNLPLFLHIAMRHELALSNPEQRMAVLNRAQSVKTRAQAAQYLAEIADRVSEAKSRNRG</sequence>
<dbReference type="InterPro" id="IPR007312">
    <property type="entry name" value="Phosphoesterase"/>
</dbReference>
<comment type="caution">
    <text evidence="3">The sequence shown here is derived from an EMBL/GenBank/DDBJ whole genome shotgun (WGS) entry which is preliminary data.</text>
</comment>
<dbReference type="EMBL" id="JAAOMP010000013">
    <property type="protein sequence ID" value="MBU2758671.1"/>
    <property type="molecule type" value="Genomic_DNA"/>
</dbReference>
<dbReference type="Pfam" id="PF04185">
    <property type="entry name" value="Phosphoesterase"/>
    <property type="match status" value="1"/>
</dbReference>
<organism evidence="3 4">
    <name type="scientific">Acidithiobacillus sulfurivorans</name>
    <dbReference type="NCBI Taxonomy" id="1958756"/>
    <lineage>
        <taxon>Bacteria</taxon>
        <taxon>Pseudomonadati</taxon>
        <taxon>Pseudomonadota</taxon>
        <taxon>Acidithiobacillia</taxon>
        <taxon>Acidithiobacillales</taxon>
        <taxon>Acidithiobacillaceae</taxon>
        <taxon>Acidithiobacillus</taxon>
    </lineage>
</organism>
<dbReference type="Gene3D" id="3.40.720.10">
    <property type="entry name" value="Alkaline Phosphatase, subunit A"/>
    <property type="match status" value="2"/>
</dbReference>
<dbReference type="Proteomes" id="UP000755654">
    <property type="component" value="Unassembled WGS sequence"/>
</dbReference>
<feature type="compositionally biased region" description="Pro residues" evidence="2">
    <location>
        <begin position="411"/>
        <end position="420"/>
    </location>
</feature>
<dbReference type="SUPFAM" id="SSF53649">
    <property type="entry name" value="Alkaline phosphatase-like"/>
    <property type="match status" value="1"/>
</dbReference>
<dbReference type="PANTHER" id="PTHR31956">
    <property type="entry name" value="NON-SPECIFIC PHOSPHOLIPASE C4-RELATED"/>
    <property type="match status" value="1"/>
</dbReference>
<evidence type="ECO:0000313" key="4">
    <source>
        <dbReference type="Proteomes" id="UP000755654"/>
    </source>
</evidence>
<dbReference type="InterPro" id="IPR017850">
    <property type="entry name" value="Alkaline_phosphatase_core_sf"/>
</dbReference>
<evidence type="ECO:0000313" key="3">
    <source>
        <dbReference type="EMBL" id="MBU2758671.1"/>
    </source>
</evidence>
<dbReference type="PANTHER" id="PTHR31956:SF2">
    <property type="entry name" value="NON-SPECIFIC PHOSPHOLIPASE C6"/>
    <property type="match status" value="1"/>
</dbReference>